<dbReference type="InterPro" id="IPR052164">
    <property type="entry name" value="Anthracycline_SecMetBiosynth"/>
</dbReference>
<feature type="domain" description="VOC" evidence="1">
    <location>
        <begin position="149"/>
        <end position="265"/>
    </location>
</feature>
<accession>A0A1G6YVT1</accession>
<dbReference type="SUPFAM" id="SSF54593">
    <property type="entry name" value="Glyoxalase/Bleomycin resistance protein/Dihydroxybiphenyl dioxygenase"/>
    <property type="match status" value="2"/>
</dbReference>
<dbReference type="RefSeq" id="WP_090522081.1">
    <property type="nucleotide sequence ID" value="NZ_FNAH01000003.1"/>
</dbReference>
<dbReference type="InterPro" id="IPR004360">
    <property type="entry name" value="Glyas_Fos-R_dOase_dom"/>
</dbReference>
<dbReference type="CDD" id="cd07247">
    <property type="entry name" value="SgaA_N_like"/>
    <property type="match status" value="2"/>
</dbReference>
<dbReference type="OrthoDB" id="9793039at2"/>
<dbReference type="Gene3D" id="3.10.180.10">
    <property type="entry name" value="2,3-Dihydroxybiphenyl 1,2-Dioxygenase, domain 1"/>
    <property type="match status" value="2"/>
</dbReference>
<evidence type="ECO:0000313" key="3">
    <source>
        <dbReference type="Proteomes" id="UP000199344"/>
    </source>
</evidence>
<dbReference type="InterPro" id="IPR037523">
    <property type="entry name" value="VOC_core"/>
</dbReference>
<organism evidence="2 3">
    <name type="scientific">Paracoccus isoporae</name>
    <dbReference type="NCBI Taxonomy" id="591205"/>
    <lineage>
        <taxon>Bacteria</taxon>
        <taxon>Pseudomonadati</taxon>
        <taxon>Pseudomonadota</taxon>
        <taxon>Alphaproteobacteria</taxon>
        <taxon>Rhodobacterales</taxon>
        <taxon>Paracoccaceae</taxon>
        <taxon>Paracoccus</taxon>
    </lineage>
</organism>
<evidence type="ECO:0000259" key="1">
    <source>
        <dbReference type="PROSITE" id="PS51819"/>
    </source>
</evidence>
<dbReference type="InterPro" id="IPR029068">
    <property type="entry name" value="Glyas_Bleomycin-R_OHBP_Dase"/>
</dbReference>
<dbReference type="PANTHER" id="PTHR33993:SF14">
    <property type="entry name" value="GB|AAF24581.1"/>
    <property type="match status" value="1"/>
</dbReference>
<dbReference type="PANTHER" id="PTHR33993">
    <property type="entry name" value="GLYOXALASE-RELATED"/>
    <property type="match status" value="1"/>
</dbReference>
<name>A0A1G6YVT1_9RHOB</name>
<dbReference type="EMBL" id="FNAH01000003">
    <property type="protein sequence ID" value="SDD93755.1"/>
    <property type="molecule type" value="Genomic_DNA"/>
</dbReference>
<dbReference type="AlphaFoldDB" id="A0A1G6YVT1"/>
<dbReference type="Proteomes" id="UP000199344">
    <property type="component" value="Unassembled WGS sequence"/>
</dbReference>
<dbReference type="PROSITE" id="PS51819">
    <property type="entry name" value="VOC"/>
    <property type="match status" value="2"/>
</dbReference>
<reference evidence="2 3" key="1">
    <citation type="submission" date="2016-10" db="EMBL/GenBank/DDBJ databases">
        <authorList>
            <person name="de Groot N.N."/>
        </authorList>
    </citation>
    <scope>NUCLEOTIDE SEQUENCE [LARGE SCALE GENOMIC DNA]</scope>
    <source>
        <strain evidence="2 3">DSM 22220</strain>
    </source>
</reference>
<gene>
    <name evidence="2" type="ORF">SAMN05421538_10368</name>
</gene>
<dbReference type="STRING" id="591205.SAMN05421538_10368"/>
<keyword evidence="3" id="KW-1185">Reference proteome</keyword>
<dbReference type="Pfam" id="PF00903">
    <property type="entry name" value="Glyoxalase"/>
    <property type="match status" value="1"/>
</dbReference>
<protein>
    <recommendedName>
        <fullName evidence="1">VOC domain-containing protein</fullName>
    </recommendedName>
</protein>
<sequence>MSFHGNPCWYELTTTQGKLDEAGAFYGRIFGWNVVDSGMEEFSYHLATIDRVPVAGLMNMPDDVSGMPPCWMIYFAVDDCDAFCRDATAKGASVHRPPSDIEGTGRFAILADPQGAAFGVLQPDMSQMSAEEIARAREGGGAFNQSRAGFGNWNELMSSDPEAAWDFYAPLLGWRKGDAMDMGEMGTYQLFRRDEADIGAMMGLADSPVPSWLAYFGVDGSVAAKVEEITAAGGAVLHGPIEVPGPAWVAVATDPQGAAFAVVGPEK</sequence>
<proteinExistence type="predicted"/>
<feature type="domain" description="VOC" evidence="1">
    <location>
        <begin position="6"/>
        <end position="123"/>
    </location>
</feature>
<evidence type="ECO:0000313" key="2">
    <source>
        <dbReference type="EMBL" id="SDD93755.1"/>
    </source>
</evidence>